<protein>
    <submittedName>
        <fullName evidence="2">Uncharacterized protein</fullName>
    </submittedName>
</protein>
<dbReference type="eggNOG" id="COG1215">
    <property type="taxonomic scope" value="Bacteria"/>
</dbReference>
<proteinExistence type="predicted"/>
<sequence>MAHDDNTLADDGFSNKPDSEDRDLRWFLAGLAVVVVAFALLWIFSTSDGREYWSPYWFSGLIGVFVGATELIARYRDAPFRPFQSIAGLLYVGINGLAAWLAYYLILASGVPIESTWAKILTAGLGAMAFFRSGIFNARIGDKDVPIGPNIVLEIFLSALDRNYDRQRAAPRSAAVAELMSDLSFDETSVALPAICFNLMQNVSEAEKTAIGNQVKELAESQMSDEAKSMTLGLALFDVVGEKTLRAAVASLGKTVRGFKQLPDAMLDELAKVDPATVLSTLPAMCNELAAKRDLVEDPNSLVSTIANQPLSDEAKALLVLYKMVRQYGETSVMRVLVAMG</sequence>
<keyword evidence="1" id="KW-0472">Membrane</keyword>
<dbReference type="OrthoDB" id="7992681at2"/>
<dbReference type="Proteomes" id="UP000008808">
    <property type="component" value="Chromosome"/>
</dbReference>
<gene>
    <name evidence="2" type="ordered locus">ELI_07915</name>
</gene>
<keyword evidence="3" id="KW-1185">Reference proteome</keyword>
<dbReference type="EMBL" id="CP000157">
    <property type="protein sequence ID" value="ABC63675.1"/>
    <property type="molecule type" value="Genomic_DNA"/>
</dbReference>
<evidence type="ECO:0000313" key="3">
    <source>
        <dbReference type="Proteomes" id="UP000008808"/>
    </source>
</evidence>
<organism evidence="2 3">
    <name type="scientific">Erythrobacter litoralis (strain HTCC2594)</name>
    <dbReference type="NCBI Taxonomy" id="314225"/>
    <lineage>
        <taxon>Bacteria</taxon>
        <taxon>Pseudomonadati</taxon>
        <taxon>Pseudomonadota</taxon>
        <taxon>Alphaproteobacteria</taxon>
        <taxon>Sphingomonadales</taxon>
        <taxon>Erythrobacteraceae</taxon>
        <taxon>Erythrobacter/Porphyrobacter group</taxon>
        <taxon>Erythrobacter</taxon>
    </lineage>
</organism>
<keyword evidence="1" id="KW-1133">Transmembrane helix</keyword>
<dbReference type="RefSeq" id="WP_011414507.1">
    <property type="nucleotide sequence ID" value="NC_007722.1"/>
</dbReference>
<name>Q2N9G6_ERYLH</name>
<feature type="transmembrane region" description="Helical" evidence="1">
    <location>
        <begin position="56"/>
        <end position="73"/>
    </location>
</feature>
<dbReference type="KEGG" id="eli:ELI_07915"/>
<dbReference type="HOGENOM" id="CLU_813146_0_0_5"/>
<keyword evidence="1" id="KW-0812">Transmembrane</keyword>
<dbReference type="AlphaFoldDB" id="Q2N9G6"/>
<dbReference type="STRING" id="314225.ELI_07915"/>
<feature type="transmembrane region" description="Helical" evidence="1">
    <location>
        <begin position="117"/>
        <end position="135"/>
    </location>
</feature>
<reference evidence="3" key="1">
    <citation type="journal article" date="2009" name="J. Bacteriol.">
        <title>Complete genome sequence of Erythrobacter litoralis HTCC2594.</title>
        <authorList>
            <person name="Oh H.M."/>
            <person name="Giovannoni S.J."/>
            <person name="Ferriera S."/>
            <person name="Johnson J."/>
            <person name="Cho J.C."/>
        </authorList>
    </citation>
    <scope>NUCLEOTIDE SEQUENCE [LARGE SCALE GENOMIC DNA]</scope>
    <source>
        <strain evidence="3">HTCC2594</strain>
    </source>
</reference>
<feature type="transmembrane region" description="Helical" evidence="1">
    <location>
        <begin position="26"/>
        <end position="44"/>
    </location>
</feature>
<accession>Q2N9G6</accession>
<feature type="transmembrane region" description="Helical" evidence="1">
    <location>
        <begin position="85"/>
        <end position="105"/>
    </location>
</feature>
<evidence type="ECO:0000313" key="2">
    <source>
        <dbReference type="EMBL" id="ABC63675.1"/>
    </source>
</evidence>
<evidence type="ECO:0000256" key="1">
    <source>
        <dbReference type="SAM" id="Phobius"/>
    </source>
</evidence>